<dbReference type="STRING" id="1280946.HY29_17840"/>
<dbReference type="CDD" id="cd05151">
    <property type="entry name" value="ChoK-like"/>
    <property type="match status" value="1"/>
</dbReference>
<dbReference type="Pfam" id="PF01633">
    <property type="entry name" value="Choline_kinase"/>
    <property type="match status" value="1"/>
</dbReference>
<dbReference type="Proteomes" id="UP000027037">
    <property type="component" value="Unassembled WGS sequence"/>
</dbReference>
<dbReference type="InterPro" id="IPR011009">
    <property type="entry name" value="Kinase-like_dom_sf"/>
</dbReference>
<name>A0A062U3P0_9PROT</name>
<evidence type="ECO:0000313" key="1">
    <source>
        <dbReference type="EMBL" id="KCZ52922.1"/>
    </source>
</evidence>
<dbReference type="PANTHER" id="PTHR22603">
    <property type="entry name" value="CHOLINE/ETHANOALAMINE KINASE"/>
    <property type="match status" value="1"/>
</dbReference>
<keyword evidence="2" id="KW-1185">Reference proteome</keyword>
<organism evidence="1 2">
    <name type="scientific">Hyphomonas beringensis</name>
    <dbReference type="NCBI Taxonomy" id="1280946"/>
    <lineage>
        <taxon>Bacteria</taxon>
        <taxon>Pseudomonadati</taxon>
        <taxon>Pseudomonadota</taxon>
        <taxon>Alphaproteobacteria</taxon>
        <taxon>Hyphomonadales</taxon>
        <taxon>Hyphomonadaceae</taxon>
        <taxon>Hyphomonas</taxon>
    </lineage>
</organism>
<reference evidence="1 2" key="1">
    <citation type="journal article" date="2014" name="Antonie Van Leeuwenhoek">
        <title>Hyphomonas beringensis sp. nov. and Hyphomonas chukchiensis sp. nov., isolated from surface seawater of the Bering Sea and Chukchi Sea.</title>
        <authorList>
            <person name="Li C."/>
            <person name="Lai Q."/>
            <person name="Li G."/>
            <person name="Dong C."/>
            <person name="Wang J."/>
            <person name="Liao Y."/>
            <person name="Shao Z."/>
        </authorList>
    </citation>
    <scope>NUCLEOTIDE SEQUENCE [LARGE SCALE GENOMIC DNA]</scope>
    <source>
        <strain evidence="1 2">25B14_1</strain>
    </source>
</reference>
<dbReference type="EMBL" id="AWFF01000062">
    <property type="protein sequence ID" value="KCZ52922.1"/>
    <property type="molecule type" value="Genomic_DNA"/>
</dbReference>
<evidence type="ECO:0008006" key="3">
    <source>
        <dbReference type="Google" id="ProtNLM"/>
    </source>
</evidence>
<dbReference type="PATRIC" id="fig|1280946.3.peg.2846"/>
<dbReference type="Gene3D" id="3.30.200.20">
    <property type="entry name" value="Phosphorylase Kinase, domain 1"/>
    <property type="match status" value="1"/>
</dbReference>
<dbReference type="PANTHER" id="PTHR22603:SF66">
    <property type="entry name" value="ETHANOLAMINE KINASE"/>
    <property type="match status" value="1"/>
</dbReference>
<dbReference type="Gene3D" id="3.90.1200.10">
    <property type="match status" value="1"/>
</dbReference>
<comment type="caution">
    <text evidence="1">The sequence shown here is derived from an EMBL/GenBank/DDBJ whole genome shotgun (WGS) entry which is preliminary data.</text>
</comment>
<proteinExistence type="predicted"/>
<dbReference type="GO" id="GO:0004305">
    <property type="term" value="F:ethanolamine kinase activity"/>
    <property type="evidence" value="ECO:0007669"/>
    <property type="project" value="TreeGrafter"/>
</dbReference>
<dbReference type="SUPFAM" id="SSF56112">
    <property type="entry name" value="Protein kinase-like (PK-like)"/>
    <property type="match status" value="1"/>
</dbReference>
<dbReference type="GO" id="GO:0005737">
    <property type="term" value="C:cytoplasm"/>
    <property type="evidence" value="ECO:0007669"/>
    <property type="project" value="TreeGrafter"/>
</dbReference>
<gene>
    <name evidence="1" type="ORF">HY29_17840</name>
</gene>
<protein>
    <recommendedName>
        <fullName evidence="3">Aminoglycoside phosphotransferase domain-containing protein</fullName>
    </recommendedName>
</protein>
<dbReference type="GO" id="GO:0006646">
    <property type="term" value="P:phosphatidylethanolamine biosynthetic process"/>
    <property type="evidence" value="ECO:0007669"/>
    <property type="project" value="TreeGrafter"/>
</dbReference>
<evidence type="ECO:0000313" key="2">
    <source>
        <dbReference type="Proteomes" id="UP000027037"/>
    </source>
</evidence>
<accession>A0A062U3P0</accession>
<dbReference type="AlphaFoldDB" id="A0A062U3P0"/>
<sequence length="305" mass="34140">MGEAETFAEQRIERVMQLFEPIAGLAPRYSKIAIGITNVNWLVETSDSKYFVKVYGENTSRMIDRESALIASERAGQIGVGPRLIASFSDPGAEVYEFLEGFRNCAAEDLVDPLVRKNVLSAYRKMHALAPLPLTRTGFDQLRQRKALVDAEGIALPEDIHDLLEACQKAEDAALRAGISLSVCHNDSYAPNFMIDANKNVRIVDWEYASNNDRTWDLAMIALSSMLPPGEVDILEEYFGDVPETERAKLVMYGGALAVSWGMWALLQTQYSRIEFDYLAYSGQLFGVARSLIQSEEWEAALCRY</sequence>
<dbReference type="eggNOG" id="COG0510">
    <property type="taxonomic scope" value="Bacteria"/>
</dbReference>